<keyword evidence="2" id="KW-1185">Reference proteome</keyword>
<sequence>MFLNHLVVEAGHRRGAASPRVERNTANALARLRWRLGEAGNDTSRLRALGRSRACLFYCDGVVRRADLRGGAAMTLGWGSAATVPLGTVLSVDARAIADICAFYDRVGDDVIRLALAPTQHAEGPPSRIGTAAPGARPRVAAC</sequence>
<dbReference type="EMBL" id="CP098401">
    <property type="protein sequence ID" value="URW76107.1"/>
    <property type="molecule type" value="Genomic_DNA"/>
</dbReference>
<name>A0ABY4TX68_9SPHN</name>
<organism evidence="1 2">
    <name type="scientific">Sphingomonas donggukensis</name>
    <dbReference type="NCBI Taxonomy" id="2949093"/>
    <lineage>
        <taxon>Bacteria</taxon>
        <taxon>Pseudomonadati</taxon>
        <taxon>Pseudomonadota</taxon>
        <taxon>Alphaproteobacteria</taxon>
        <taxon>Sphingomonadales</taxon>
        <taxon>Sphingomonadaceae</taxon>
        <taxon>Sphingomonas</taxon>
    </lineage>
</organism>
<gene>
    <name evidence="1" type="ORF">M9980_02425</name>
</gene>
<dbReference type="Proteomes" id="UP001055580">
    <property type="component" value="Chromosome"/>
</dbReference>
<reference evidence="1" key="1">
    <citation type="submission" date="2022-05" db="EMBL/GenBank/DDBJ databases">
        <title>Sphingomonas sp. strain RMG20 Genome sequencing and assembly.</title>
        <authorList>
            <person name="Kim I."/>
        </authorList>
    </citation>
    <scope>NUCLEOTIDE SEQUENCE</scope>
    <source>
        <strain evidence="1">RMG20</strain>
    </source>
</reference>
<proteinExistence type="predicted"/>
<evidence type="ECO:0000313" key="2">
    <source>
        <dbReference type="Proteomes" id="UP001055580"/>
    </source>
</evidence>
<protein>
    <submittedName>
        <fullName evidence="1">Uncharacterized protein</fullName>
    </submittedName>
</protein>
<dbReference type="RefSeq" id="WP_250752968.1">
    <property type="nucleotide sequence ID" value="NZ_CP098401.1"/>
</dbReference>
<evidence type="ECO:0000313" key="1">
    <source>
        <dbReference type="EMBL" id="URW76107.1"/>
    </source>
</evidence>
<accession>A0ABY4TX68</accession>